<protein>
    <submittedName>
        <fullName evidence="1">Uncharacterized protein</fullName>
    </submittedName>
</protein>
<keyword evidence="2" id="KW-1185">Reference proteome</keyword>
<sequence length="146" mass="16165">MNWRLFPILAVAGLAACSSEARIAALRDSEIQLQQARTQAWVNCSAGADCDRLWTLTKKYVAQRSVTPIRRADDTAIETTEPHMFGAVYVWATRTTDDAGASTIRLKGMCRGMYRADGNPGWLYTSCAQQIRAVERDFRVFVGAAS</sequence>
<dbReference type="EMBL" id="VZQQ01000046">
    <property type="protein sequence ID" value="MBC8751105.1"/>
    <property type="molecule type" value="Genomic_DNA"/>
</dbReference>
<dbReference type="RefSeq" id="WP_187638036.1">
    <property type="nucleotide sequence ID" value="NZ_VZQQ01000046.1"/>
</dbReference>
<comment type="caution">
    <text evidence="1">The sequence shown here is derived from an EMBL/GenBank/DDBJ whole genome shotgun (WGS) entry which is preliminary data.</text>
</comment>
<name>A0ABR7PXU5_9BURK</name>
<dbReference type="Proteomes" id="UP000736373">
    <property type="component" value="Unassembled WGS sequence"/>
</dbReference>
<evidence type="ECO:0000313" key="2">
    <source>
        <dbReference type="Proteomes" id="UP000736373"/>
    </source>
</evidence>
<organism evidence="1 2">
    <name type="scientific">Paraburkholderia podalyriae</name>
    <dbReference type="NCBI Taxonomy" id="1938811"/>
    <lineage>
        <taxon>Bacteria</taxon>
        <taxon>Pseudomonadati</taxon>
        <taxon>Pseudomonadota</taxon>
        <taxon>Betaproteobacteria</taxon>
        <taxon>Burkholderiales</taxon>
        <taxon>Burkholderiaceae</taxon>
        <taxon>Paraburkholderia</taxon>
    </lineage>
</organism>
<evidence type="ECO:0000313" key="1">
    <source>
        <dbReference type="EMBL" id="MBC8751105.1"/>
    </source>
</evidence>
<dbReference type="PROSITE" id="PS51257">
    <property type="entry name" value="PROKAR_LIPOPROTEIN"/>
    <property type="match status" value="1"/>
</dbReference>
<accession>A0ABR7PXU5</accession>
<gene>
    <name evidence="1" type="ORF">F6X42_32435</name>
</gene>
<proteinExistence type="predicted"/>
<reference evidence="1 2" key="1">
    <citation type="submission" date="2019-09" db="EMBL/GenBank/DDBJ databases">
        <title>Paraburkholderia podalyriae sp. nov., A South African Podalyria-associated rhizobium.</title>
        <authorList>
            <person name="Mavima L."/>
            <person name="Beukes C.W."/>
            <person name="Palmer M."/>
            <person name="De Meyer S.E."/>
            <person name="James E.K."/>
            <person name="Maluk M."/>
            <person name="Avontuur J.R."/>
            <person name="Chan W.Y."/>
            <person name="Venter S.N."/>
            <person name="Steenkamp E.T."/>
        </authorList>
    </citation>
    <scope>NUCLEOTIDE SEQUENCE [LARGE SCALE GENOMIC DNA]</scope>
    <source>
        <strain evidence="1 2">WC7.3b</strain>
    </source>
</reference>